<feature type="binding site" evidence="7">
    <location>
        <position position="25"/>
    </location>
    <ligand>
        <name>Ca(2+)</name>
        <dbReference type="ChEBI" id="CHEBI:29108"/>
    </ligand>
</feature>
<evidence type="ECO:0000256" key="2">
    <source>
        <dbReference type="ARBA" id="ARBA00009780"/>
    </source>
</evidence>
<dbReference type="InterPro" id="IPR008901">
    <property type="entry name" value="ACER"/>
</dbReference>
<proteinExistence type="inferred from homology"/>
<dbReference type="Pfam" id="PF05875">
    <property type="entry name" value="Ceramidase"/>
    <property type="match status" value="1"/>
</dbReference>
<dbReference type="GO" id="GO:0016811">
    <property type="term" value="F:hydrolase activity, acting on carbon-nitrogen (but not peptide) bonds, in linear amides"/>
    <property type="evidence" value="ECO:0007669"/>
    <property type="project" value="InterPro"/>
</dbReference>
<keyword evidence="7" id="KW-0106">Calcium</keyword>
<dbReference type="RefSeq" id="XP_052941687.1">
    <property type="nucleotide sequence ID" value="XM_053086400.1"/>
</dbReference>
<feature type="binding site" evidence="8">
    <location>
        <position position="233"/>
    </location>
    <ligand>
        <name>Zn(2+)</name>
        <dbReference type="ChEBI" id="CHEBI:29105"/>
        <note>catalytic</note>
    </ligand>
</feature>
<dbReference type="GO" id="GO:0046872">
    <property type="term" value="F:metal ion binding"/>
    <property type="evidence" value="ECO:0007669"/>
    <property type="project" value="UniProtKB-KW"/>
</dbReference>
<dbReference type="PANTHER" id="PTHR46187">
    <property type="entry name" value="ALKALINE CERAMIDASE 3"/>
    <property type="match status" value="1"/>
</dbReference>
<keyword evidence="8" id="KW-0862">Zinc</keyword>
<feature type="transmembrane region" description="Helical" evidence="9">
    <location>
        <begin position="40"/>
        <end position="58"/>
    </location>
</feature>
<dbReference type="PANTHER" id="PTHR46187:SF3">
    <property type="entry name" value="ALKALINE CERAMIDASE 3"/>
    <property type="match status" value="1"/>
</dbReference>
<dbReference type="GO" id="GO:0046513">
    <property type="term" value="P:ceramide biosynthetic process"/>
    <property type="evidence" value="ECO:0007669"/>
    <property type="project" value="TreeGrafter"/>
</dbReference>
<sequence length="286" mass="32465">MGAFDHLKVGQVSHGYYGNHTSTIDWCEQNYTHTPYIAEFYNALTNFPTIFMGLYGCYMSLRGGLRRRHAMAYLGLTGIGLGSFGFHSTLKWEWQLLDELPMIYLVSYCAYLVIDTLPEFRPRFGLLGPLVLVAWDIFVTLSYIYLPNPIYHQLAFGFILLSSVTQNFRFIRRLASAADANPAQHAKVVNTLLSGIATFIVGFIIWNVDNYFCDVLRRGQELLGPLGFILQGHGYWHLMTGYGSFLIMTASTYLQLAIKTSPELYDYDGSAWFPTVHRTKVASKNL</sequence>
<feature type="transmembrane region" description="Helical" evidence="9">
    <location>
        <begin position="188"/>
        <end position="208"/>
    </location>
</feature>
<keyword evidence="6 9" id="KW-0472">Membrane</keyword>
<feature type="transmembrane region" description="Helical" evidence="9">
    <location>
        <begin position="124"/>
        <end position="144"/>
    </location>
</feature>
<evidence type="ECO:0000256" key="1">
    <source>
        <dbReference type="ARBA" id="ARBA00004141"/>
    </source>
</evidence>
<comment type="cofactor">
    <cofactor evidence="8">
        <name>Zn(2+)</name>
        <dbReference type="ChEBI" id="CHEBI:29105"/>
    </cofactor>
</comment>
<comment type="caution">
    <text evidence="10">The sequence shown here is derived from an EMBL/GenBank/DDBJ whole genome shotgun (WGS) entry which is preliminary data.</text>
</comment>
<evidence type="ECO:0000256" key="6">
    <source>
        <dbReference type="ARBA" id="ARBA00023136"/>
    </source>
</evidence>
<dbReference type="AlphaFoldDB" id="A0AA38H1F0"/>
<gene>
    <name evidence="10" type="ORF">MKK02DRAFT_21342</name>
</gene>
<evidence type="ECO:0000256" key="5">
    <source>
        <dbReference type="ARBA" id="ARBA00022989"/>
    </source>
</evidence>
<feature type="binding site" evidence="7">
    <location>
        <position position="26"/>
    </location>
    <ligand>
        <name>Ca(2+)</name>
        <dbReference type="ChEBI" id="CHEBI:29108"/>
    </ligand>
</feature>
<organism evidence="10 11">
    <name type="scientific">Dioszegia hungarica</name>
    <dbReference type="NCBI Taxonomy" id="4972"/>
    <lineage>
        <taxon>Eukaryota</taxon>
        <taxon>Fungi</taxon>
        <taxon>Dikarya</taxon>
        <taxon>Basidiomycota</taxon>
        <taxon>Agaricomycotina</taxon>
        <taxon>Tremellomycetes</taxon>
        <taxon>Tremellales</taxon>
        <taxon>Bulleribasidiaceae</taxon>
        <taxon>Dioszegia</taxon>
    </lineage>
</organism>
<dbReference type="Proteomes" id="UP001164286">
    <property type="component" value="Unassembled WGS sequence"/>
</dbReference>
<feature type="binding site" evidence="7">
    <location>
        <position position="30"/>
    </location>
    <ligand>
        <name>Ca(2+)</name>
        <dbReference type="ChEBI" id="CHEBI:29108"/>
    </ligand>
</feature>
<keyword evidence="4" id="KW-0378">Hydrolase</keyword>
<dbReference type="GO" id="GO:0046514">
    <property type="term" value="P:ceramide catabolic process"/>
    <property type="evidence" value="ECO:0007669"/>
    <property type="project" value="TreeGrafter"/>
</dbReference>
<keyword evidence="3 9" id="KW-0812">Transmembrane</keyword>
<keyword evidence="11" id="KW-1185">Reference proteome</keyword>
<evidence type="ECO:0000256" key="7">
    <source>
        <dbReference type="PIRSR" id="PIRSR608901-1"/>
    </source>
</evidence>
<evidence type="ECO:0000313" key="10">
    <source>
        <dbReference type="EMBL" id="KAI9631910.1"/>
    </source>
</evidence>
<evidence type="ECO:0000256" key="4">
    <source>
        <dbReference type="ARBA" id="ARBA00022801"/>
    </source>
</evidence>
<dbReference type="GO" id="GO:0005789">
    <property type="term" value="C:endoplasmic reticulum membrane"/>
    <property type="evidence" value="ECO:0007669"/>
    <property type="project" value="TreeGrafter"/>
</dbReference>
<feature type="binding site" evidence="7">
    <location>
        <position position="39"/>
    </location>
    <ligand>
        <name>Ca(2+)</name>
        <dbReference type="ChEBI" id="CHEBI:29108"/>
    </ligand>
</feature>
<feature type="transmembrane region" description="Helical" evidence="9">
    <location>
        <begin position="150"/>
        <end position="168"/>
    </location>
</feature>
<evidence type="ECO:0000313" key="11">
    <source>
        <dbReference type="Proteomes" id="UP001164286"/>
    </source>
</evidence>
<accession>A0AA38H1F0</accession>
<feature type="transmembrane region" description="Helical" evidence="9">
    <location>
        <begin position="70"/>
        <end position="88"/>
    </location>
</feature>
<evidence type="ECO:0000256" key="9">
    <source>
        <dbReference type="SAM" id="Phobius"/>
    </source>
</evidence>
<protein>
    <submittedName>
        <fullName evidence="10">Ceramidase</fullName>
    </submittedName>
</protein>
<keyword evidence="5 9" id="KW-1133">Transmembrane helix</keyword>
<comment type="subcellular location">
    <subcellularLocation>
        <location evidence="1">Membrane</location>
        <topology evidence="1">Multi-pass membrane protein</topology>
    </subcellularLocation>
</comment>
<feature type="binding site" evidence="8">
    <location>
        <position position="87"/>
    </location>
    <ligand>
        <name>Zn(2+)</name>
        <dbReference type="ChEBI" id="CHEBI:29105"/>
        <note>catalytic</note>
    </ligand>
</feature>
<feature type="binding site" evidence="7">
    <location>
        <position position="28"/>
    </location>
    <ligand>
        <name>Ca(2+)</name>
        <dbReference type="ChEBI" id="CHEBI:29108"/>
    </ligand>
</feature>
<feature type="binding site" evidence="8">
    <location>
        <position position="237"/>
    </location>
    <ligand>
        <name>Zn(2+)</name>
        <dbReference type="ChEBI" id="CHEBI:29105"/>
        <note>catalytic</note>
    </ligand>
</feature>
<dbReference type="GeneID" id="77725601"/>
<reference evidence="10" key="1">
    <citation type="journal article" date="2022" name="G3 (Bethesda)">
        <title>High quality genome of the basidiomycete yeast Dioszegia hungarica PDD-24b-2 isolated from cloud water.</title>
        <authorList>
            <person name="Jarrige D."/>
            <person name="Haridas S."/>
            <person name="Bleykasten-Grosshans C."/>
            <person name="Joly M."/>
            <person name="Nadalig T."/>
            <person name="Sancelme M."/>
            <person name="Vuilleumier S."/>
            <person name="Grigoriev I.V."/>
            <person name="Amato P."/>
            <person name="Bringel F."/>
        </authorList>
    </citation>
    <scope>NUCLEOTIDE SEQUENCE</scope>
    <source>
        <strain evidence="10">PDD-24b-2</strain>
    </source>
</reference>
<dbReference type="EMBL" id="JAKWFO010000016">
    <property type="protein sequence ID" value="KAI9631910.1"/>
    <property type="molecule type" value="Genomic_DNA"/>
</dbReference>
<evidence type="ECO:0000256" key="3">
    <source>
        <dbReference type="ARBA" id="ARBA00022692"/>
    </source>
</evidence>
<comment type="similarity">
    <text evidence="2">Belongs to the alkaline ceramidase family.</text>
</comment>
<feature type="transmembrane region" description="Helical" evidence="9">
    <location>
        <begin position="100"/>
        <end position="117"/>
    </location>
</feature>
<evidence type="ECO:0000256" key="8">
    <source>
        <dbReference type="PIRSR" id="PIRSR608901-2"/>
    </source>
</evidence>
<name>A0AA38H1F0_9TREE</name>
<feature type="transmembrane region" description="Helical" evidence="9">
    <location>
        <begin position="235"/>
        <end position="254"/>
    </location>
</feature>
<keyword evidence="7" id="KW-0479">Metal-binding</keyword>